<gene>
    <name evidence="7" type="ORF">CJD38_13170</name>
</gene>
<evidence type="ECO:0008006" key="9">
    <source>
        <dbReference type="Google" id="ProtNLM"/>
    </source>
</evidence>
<dbReference type="EMBL" id="QANS01000005">
    <property type="protein sequence ID" value="PTU30466.1"/>
    <property type="molecule type" value="Genomic_DNA"/>
</dbReference>
<evidence type="ECO:0000256" key="6">
    <source>
        <dbReference type="SAM" id="Phobius"/>
    </source>
</evidence>
<proteinExistence type="predicted"/>
<evidence type="ECO:0000313" key="7">
    <source>
        <dbReference type="EMBL" id="PTU30466.1"/>
    </source>
</evidence>
<organism evidence="7 8">
    <name type="scientific">Stenotrophobium rhamnosiphilum</name>
    <dbReference type="NCBI Taxonomy" id="2029166"/>
    <lineage>
        <taxon>Bacteria</taxon>
        <taxon>Pseudomonadati</taxon>
        <taxon>Pseudomonadota</taxon>
        <taxon>Gammaproteobacteria</taxon>
        <taxon>Nevskiales</taxon>
        <taxon>Nevskiaceae</taxon>
        <taxon>Stenotrophobium</taxon>
    </lineage>
</organism>
<evidence type="ECO:0000256" key="5">
    <source>
        <dbReference type="ARBA" id="ARBA00023136"/>
    </source>
</evidence>
<dbReference type="AlphaFoldDB" id="A0A2T5MD13"/>
<keyword evidence="3 6" id="KW-0812">Transmembrane</keyword>
<keyword evidence="5 6" id="KW-0472">Membrane</keyword>
<evidence type="ECO:0000256" key="4">
    <source>
        <dbReference type="ARBA" id="ARBA00022989"/>
    </source>
</evidence>
<dbReference type="InterPro" id="IPR005171">
    <property type="entry name" value="Cyt_c_oxidase_su4_prok"/>
</dbReference>
<keyword evidence="2" id="KW-1003">Cell membrane</keyword>
<dbReference type="Proteomes" id="UP000244248">
    <property type="component" value="Unassembled WGS sequence"/>
</dbReference>
<keyword evidence="4 6" id="KW-1133">Transmembrane helix</keyword>
<feature type="transmembrane region" description="Helical" evidence="6">
    <location>
        <begin position="72"/>
        <end position="91"/>
    </location>
</feature>
<accession>A0A2T5MD13</accession>
<name>A0A2T5MD13_9GAMM</name>
<protein>
    <recommendedName>
        <fullName evidence="9">Prokaryotic cytochrome C oxidase subunit IV family protein</fullName>
    </recommendedName>
</protein>
<comment type="caution">
    <text evidence="7">The sequence shown here is derived from an EMBL/GenBank/DDBJ whole genome shotgun (WGS) entry which is preliminary data.</text>
</comment>
<feature type="transmembrane region" description="Helical" evidence="6">
    <location>
        <begin position="38"/>
        <end position="60"/>
    </location>
</feature>
<dbReference type="Pfam" id="PF03626">
    <property type="entry name" value="COX4_pro"/>
    <property type="match status" value="1"/>
</dbReference>
<keyword evidence="8" id="KW-1185">Reference proteome</keyword>
<evidence type="ECO:0000313" key="8">
    <source>
        <dbReference type="Proteomes" id="UP000244248"/>
    </source>
</evidence>
<dbReference type="GO" id="GO:0005886">
    <property type="term" value="C:plasma membrane"/>
    <property type="evidence" value="ECO:0007669"/>
    <property type="project" value="UniProtKB-SubCell"/>
</dbReference>
<evidence type="ECO:0000256" key="3">
    <source>
        <dbReference type="ARBA" id="ARBA00022692"/>
    </source>
</evidence>
<evidence type="ECO:0000256" key="2">
    <source>
        <dbReference type="ARBA" id="ARBA00022475"/>
    </source>
</evidence>
<reference evidence="7 8" key="1">
    <citation type="submission" date="2018-04" db="EMBL/GenBank/DDBJ databases">
        <title>Novel species isolated from glacier.</title>
        <authorList>
            <person name="Liu Q."/>
            <person name="Xin Y.-H."/>
        </authorList>
    </citation>
    <scope>NUCLEOTIDE SEQUENCE [LARGE SCALE GENOMIC DNA]</scope>
    <source>
        <strain evidence="7 8">GT1R17</strain>
    </source>
</reference>
<comment type="subcellular location">
    <subcellularLocation>
        <location evidence="1">Cell membrane</location>
        <topology evidence="1">Multi-pass membrane protein</topology>
    </subcellularLocation>
</comment>
<evidence type="ECO:0000256" key="1">
    <source>
        <dbReference type="ARBA" id="ARBA00004651"/>
    </source>
</evidence>
<sequence length="94" mass="10220">MGMTDKRLAAVCLLLTGVTLLSWWLGNSHGHHAFTLNAGITLGVILIAALKVRVIAWEFMELKQAPLKMQRVADAALAFIITVLLTLYFVGLSA</sequence>